<dbReference type="EC" id="2.1.1.386" evidence="11"/>
<feature type="compositionally biased region" description="Acidic residues" evidence="13">
    <location>
        <begin position="470"/>
        <end position="480"/>
    </location>
</feature>
<dbReference type="EMBL" id="FUEG01000011">
    <property type="protein sequence ID" value="SJL09846.1"/>
    <property type="molecule type" value="Genomic_DNA"/>
</dbReference>
<dbReference type="PANTHER" id="PTHR21404:SF3">
    <property type="entry name" value="SMALL RNA 2'-O-METHYLTRANSFERASE"/>
    <property type="match status" value="1"/>
</dbReference>
<dbReference type="GO" id="GO:0005737">
    <property type="term" value="C:cytoplasm"/>
    <property type="evidence" value="ECO:0007669"/>
    <property type="project" value="TreeGrafter"/>
</dbReference>
<evidence type="ECO:0000256" key="4">
    <source>
        <dbReference type="ARBA" id="ARBA00022603"/>
    </source>
</evidence>
<organism evidence="14 15">
    <name type="scientific">Armillaria ostoyae</name>
    <name type="common">Armillaria root rot fungus</name>
    <dbReference type="NCBI Taxonomy" id="47428"/>
    <lineage>
        <taxon>Eukaryota</taxon>
        <taxon>Fungi</taxon>
        <taxon>Dikarya</taxon>
        <taxon>Basidiomycota</taxon>
        <taxon>Agaricomycotina</taxon>
        <taxon>Agaricomycetes</taxon>
        <taxon>Agaricomycetidae</taxon>
        <taxon>Agaricales</taxon>
        <taxon>Marasmiineae</taxon>
        <taxon>Physalacriaceae</taxon>
        <taxon>Armillaria</taxon>
    </lineage>
</organism>
<feature type="compositionally biased region" description="Acidic residues" evidence="13">
    <location>
        <begin position="524"/>
        <end position="534"/>
    </location>
</feature>
<comment type="cofactor">
    <cofactor evidence="1">
        <name>Mg(2+)</name>
        <dbReference type="ChEBI" id="CHEBI:18420"/>
    </cofactor>
</comment>
<dbReference type="GO" id="GO:0090486">
    <property type="term" value="F:small RNA 2'-O-methyltransferase activity"/>
    <property type="evidence" value="ECO:0007669"/>
    <property type="project" value="UniProtKB-EC"/>
</dbReference>
<dbReference type="SUPFAM" id="SSF53335">
    <property type="entry name" value="S-adenosyl-L-methionine-dependent methyltransferases"/>
    <property type="match status" value="1"/>
</dbReference>
<evidence type="ECO:0000256" key="3">
    <source>
        <dbReference type="ARBA" id="ARBA00021330"/>
    </source>
</evidence>
<evidence type="ECO:0000256" key="7">
    <source>
        <dbReference type="ARBA" id="ARBA00022723"/>
    </source>
</evidence>
<dbReference type="GO" id="GO:0001510">
    <property type="term" value="P:RNA methylation"/>
    <property type="evidence" value="ECO:0007669"/>
    <property type="project" value="InterPro"/>
</dbReference>
<reference evidence="15" key="1">
    <citation type="journal article" date="2017" name="Nat. Ecol. Evol.">
        <title>Genome expansion and lineage-specific genetic innovations in the forest pathogenic fungi Armillaria.</title>
        <authorList>
            <person name="Sipos G."/>
            <person name="Prasanna A.N."/>
            <person name="Walter M.C."/>
            <person name="O'Connor E."/>
            <person name="Balint B."/>
            <person name="Krizsan K."/>
            <person name="Kiss B."/>
            <person name="Hess J."/>
            <person name="Varga T."/>
            <person name="Slot J."/>
            <person name="Riley R."/>
            <person name="Boka B."/>
            <person name="Rigling D."/>
            <person name="Barry K."/>
            <person name="Lee J."/>
            <person name="Mihaltcheva S."/>
            <person name="LaButti K."/>
            <person name="Lipzen A."/>
            <person name="Waldron R."/>
            <person name="Moloney N.M."/>
            <person name="Sperisen C."/>
            <person name="Kredics L."/>
            <person name="Vagvoelgyi C."/>
            <person name="Patrignani A."/>
            <person name="Fitzpatrick D."/>
            <person name="Nagy I."/>
            <person name="Doyle S."/>
            <person name="Anderson J.B."/>
            <person name="Grigoriev I.V."/>
            <person name="Gueldener U."/>
            <person name="Muensterkoetter M."/>
            <person name="Nagy L.G."/>
        </authorList>
    </citation>
    <scope>NUCLEOTIDE SEQUENCE [LARGE SCALE GENOMIC DNA]</scope>
    <source>
        <strain evidence="15">C18/9</strain>
    </source>
</reference>
<name>A0A284RM46_ARMOS</name>
<evidence type="ECO:0000256" key="13">
    <source>
        <dbReference type="SAM" id="MobiDB-lite"/>
    </source>
</evidence>
<sequence length="534" mass="60124">MTDHDCTTILEEDRDHELRVIFNPPLHLQRKIWILDVMRRDSVTNVVDIGCGEGQLLIALCQPAPWLGPPPPEILPPSDATDTAMPNFNSPHDPIPNLHPTCIAGLDISQRDLDFAIQATAPPPQTNDRHLTSTRWEPLVASIWKGGLEVINETFVGAECIVSSEVIEHLPSHILPFFAPVLLGVYHPKIFLVTTPSYTFNARFTSPNAPPSVRKGFPDPTGRTDRIFRHDDHKFEWTVQEFHEWCKETAERWGYEAHISDVGRATEKDEWGRDEVLGGATLVAEFRRLALADTERSRLVDEARKMVESTQGQTHQLLVDHRHVAHPQAQQPISVAEIGKMVKTKMEEEREGFVRFETVWYDRDIGVACGGFTEVLVKAIEECEGLILKREGTDDEELSKLDRDSWHVELIGGSKQPKMLWPATEAVEDTSFESSPSDWVPDEEAYSDSSSDREQGESTGAEGDISWNNSEDDTQDEEDDDHQKWGSEVQHCWAAEPDATRWGNRDWGSTTPPHNSSGSTTGWDGDESDDTHTF</sequence>
<keyword evidence="5" id="KW-0808">Transferase</keyword>
<dbReference type="Proteomes" id="UP000219338">
    <property type="component" value="Unassembled WGS sequence"/>
</dbReference>
<evidence type="ECO:0000313" key="15">
    <source>
        <dbReference type="Proteomes" id="UP000219338"/>
    </source>
</evidence>
<evidence type="ECO:0000256" key="6">
    <source>
        <dbReference type="ARBA" id="ARBA00022691"/>
    </source>
</evidence>
<protein>
    <recommendedName>
        <fullName evidence="3">Small RNA 2'-O-methyltransferase</fullName>
        <ecNumber evidence="11">2.1.1.386</ecNumber>
    </recommendedName>
</protein>
<dbReference type="InterPro" id="IPR026610">
    <property type="entry name" value="Hen1"/>
</dbReference>
<keyword evidence="10" id="KW-0943">RNA-mediated gene silencing</keyword>
<evidence type="ECO:0000256" key="12">
    <source>
        <dbReference type="ARBA" id="ARBA00048418"/>
    </source>
</evidence>
<dbReference type="OrthoDB" id="2154311at2759"/>
<keyword evidence="4" id="KW-0489">Methyltransferase</keyword>
<comment type="catalytic activity">
    <reaction evidence="12">
        <text>small RNA 3'-end nucleotide + S-adenosyl-L-methionine = small RNA 3'-end 2'-O-methylnucleotide + S-adenosyl-L-homocysteine + H(+)</text>
        <dbReference type="Rhea" id="RHEA:37887"/>
        <dbReference type="Rhea" id="RHEA-COMP:10415"/>
        <dbReference type="Rhea" id="RHEA-COMP:10416"/>
        <dbReference type="ChEBI" id="CHEBI:15378"/>
        <dbReference type="ChEBI" id="CHEBI:57856"/>
        <dbReference type="ChEBI" id="CHEBI:59789"/>
        <dbReference type="ChEBI" id="CHEBI:74896"/>
        <dbReference type="ChEBI" id="CHEBI:74898"/>
        <dbReference type="EC" id="2.1.1.386"/>
    </reaction>
</comment>
<dbReference type="InterPro" id="IPR029063">
    <property type="entry name" value="SAM-dependent_MTases_sf"/>
</dbReference>
<dbReference type="GO" id="GO:0046872">
    <property type="term" value="F:metal ion binding"/>
    <property type="evidence" value="ECO:0007669"/>
    <property type="project" value="UniProtKB-KW"/>
</dbReference>
<proteinExistence type="inferred from homology"/>
<keyword evidence="15" id="KW-1185">Reference proteome</keyword>
<dbReference type="STRING" id="47428.A0A284RM46"/>
<evidence type="ECO:0000256" key="9">
    <source>
        <dbReference type="ARBA" id="ARBA00022884"/>
    </source>
</evidence>
<feature type="region of interest" description="Disordered" evidence="13">
    <location>
        <begin position="426"/>
        <end position="534"/>
    </location>
</feature>
<accession>A0A284RM46</accession>
<keyword evidence="9" id="KW-0694">RNA-binding</keyword>
<dbReference type="AlphaFoldDB" id="A0A284RM46"/>
<evidence type="ECO:0000256" key="8">
    <source>
        <dbReference type="ARBA" id="ARBA00022842"/>
    </source>
</evidence>
<keyword evidence="8" id="KW-0460">Magnesium</keyword>
<comment type="similarity">
    <text evidence="2">Belongs to the methyltransferase superfamily. HEN1 family.</text>
</comment>
<evidence type="ECO:0000256" key="11">
    <source>
        <dbReference type="ARBA" id="ARBA00035025"/>
    </source>
</evidence>
<dbReference type="Gene3D" id="3.40.50.150">
    <property type="entry name" value="Vaccinia Virus protein VP39"/>
    <property type="match status" value="1"/>
</dbReference>
<keyword evidence="6" id="KW-0949">S-adenosyl-L-methionine</keyword>
<feature type="compositionally biased region" description="Polar residues" evidence="13">
    <location>
        <begin position="507"/>
        <end position="522"/>
    </location>
</feature>
<evidence type="ECO:0000256" key="1">
    <source>
        <dbReference type="ARBA" id="ARBA00001946"/>
    </source>
</evidence>
<dbReference type="GO" id="GO:0005634">
    <property type="term" value="C:nucleus"/>
    <property type="evidence" value="ECO:0007669"/>
    <property type="project" value="TreeGrafter"/>
</dbReference>
<gene>
    <name evidence="14" type="ORF">ARMOST_13227</name>
</gene>
<dbReference type="OMA" id="TNRIFRH"/>
<evidence type="ECO:0000256" key="10">
    <source>
        <dbReference type="ARBA" id="ARBA00023158"/>
    </source>
</evidence>
<dbReference type="GO" id="GO:0030422">
    <property type="term" value="P:siRNA processing"/>
    <property type="evidence" value="ECO:0007669"/>
    <property type="project" value="TreeGrafter"/>
</dbReference>
<evidence type="ECO:0000256" key="5">
    <source>
        <dbReference type="ARBA" id="ARBA00022679"/>
    </source>
</evidence>
<evidence type="ECO:0000313" key="14">
    <source>
        <dbReference type="EMBL" id="SJL09846.1"/>
    </source>
</evidence>
<dbReference type="GO" id="GO:0003723">
    <property type="term" value="F:RNA binding"/>
    <property type="evidence" value="ECO:0007669"/>
    <property type="project" value="UniProtKB-KW"/>
</dbReference>
<keyword evidence="7" id="KW-0479">Metal-binding</keyword>
<evidence type="ECO:0000256" key="2">
    <source>
        <dbReference type="ARBA" id="ARBA00009026"/>
    </source>
</evidence>
<dbReference type="PANTHER" id="PTHR21404">
    <property type="entry name" value="HEN1"/>
    <property type="match status" value="1"/>
</dbReference>